<keyword evidence="3" id="KW-1185">Reference proteome</keyword>
<dbReference type="InterPro" id="IPR000835">
    <property type="entry name" value="HTH_MarR-typ"/>
</dbReference>
<dbReference type="GO" id="GO:0003700">
    <property type="term" value="F:DNA-binding transcription factor activity"/>
    <property type="evidence" value="ECO:0007669"/>
    <property type="project" value="InterPro"/>
</dbReference>
<evidence type="ECO:0000313" key="2">
    <source>
        <dbReference type="EMBL" id="SKC41618.1"/>
    </source>
</evidence>
<dbReference type="PROSITE" id="PS50995">
    <property type="entry name" value="HTH_MARR_2"/>
    <property type="match status" value="1"/>
</dbReference>
<sequence>MLTVDQKAEPGVSAEQLPLLLGDLVTVANRLTRLAAQSTESAESPAVWRTLSTLVSLGPVRLGELARQSRVSQPTMTKIIRNLDQVDWVKRIVDVDDGRAWQIAITPKGEKALHDWRDTLAEALVPHFSDLAADELEHLIEATRILQQRVAVGTLLSKRDDA</sequence>
<dbReference type="PANTHER" id="PTHR39515:SF2">
    <property type="entry name" value="HTH-TYPE TRANSCRIPTIONAL REGULATOR RV0880"/>
    <property type="match status" value="1"/>
</dbReference>
<dbReference type="InterPro" id="IPR052526">
    <property type="entry name" value="HTH-type_Bedaq_tolerance"/>
</dbReference>
<dbReference type="PRINTS" id="PR00598">
    <property type="entry name" value="HTHMARR"/>
</dbReference>
<dbReference type="Pfam" id="PF01047">
    <property type="entry name" value="MarR"/>
    <property type="match status" value="1"/>
</dbReference>
<protein>
    <submittedName>
        <fullName evidence="2">Transcriptional regulator, MarR family</fullName>
    </submittedName>
</protein>
<reference evidence="2 3" key="1">
    <citation type="submission" date="2017-02" db="EMBL/GenBank/DDBJ databases">
        <authorList>
            <person name="Peterson S.W."/>
        </authorList>
    </citation>
    <scope>NUCLEOTIDE SEQUENCE [LARGE SCALE GENOMIC DNA]</scope>
    <source>
        <strain evidence="2 3">VKM Ac-2059</strain>
    </source>
</reference>
<feature type="domain" description="HTH marR-type" evidence="1">
    <location>
        <begin position="17"/>
        <end position="148"/>
    </location>
</feature>
<evidence type="ECO:0000313" key="3">
    <source>
        <dbReference type="Proteomes" id="UP000190857"/>
    </source>
</evidence>
<dbReference type="Proteomes" id="UP000190857">
    <property type="component" value="Unassembled WGS sequence"/>
</dbReference>
<dbReference type="PANTHER" id="PTHR39515">
    <property type="entry name" value="CONSERVED PROTEIN"/>
    <property type="match status" value="1"/>
</dbReference>
<dbReference type="RefSeq" id="WP_079726935.1">
    <property type="nucleotide sequence ID" value="NZ_FUZP01000001.1"/>
</dbReference>
<dbReference type="SUPFAM" id="SSF46785">
    <property type="entry name" value="Winged helix' DNA-binding domain"/>
    <property type="match status" value="1"/>
</dbReference>
<proteinExistence type="predicted"/>
<dbReference type="Gene3D" id="1.10.10.10">
    <property type="entry name" value="Winged helix-like DNA-binding domain superfamily/Winged helix DNA-binding domain"/>
    <property type="match status" value="1"/>
</dbReference>
<dbReference type="OrthoDB" id="8966183at2"/>
<dbReference type="STRING" id="123320.SAMN06309945_0759"/>
<evidence type="ECO:0000259" key="1">
    <source>
        <dbReference type="PROSITE" id="PS50995"/>
    </source>
</evidence>
<organism evidence="2 3">
    <name type="scientific">Okibacterium fritillariae</name>
    <dbReference type="NCBI Taxonomy" id="123320"/>
    <lineage>
        <taxon>Bacteria</taxon>
        <taxon>Bacillati</taxon>
        <taxon>Actinomycetota</taxon>
        <taxon>Actinomycetes</taxon>
        <taxon>Micrococcales</taxon>
        <taxon>Microbacteriaceae</taxon>
        <taxon>Okibacterium</taxon>
    </lineage>
</organism>
<name>A0A1T5IRI0_9MICO</name>
<dbReference type="AlphaFoldDB" id="A0A1T5IRI0"/>
<gene>
    <name evidence="2" type="ORF">SAMN06309945_0759</name>
</gene>
<accession>A0A1T5IRI0</accession>
<dbReference type="InterPro" id="IPR036388">
    <property type="entry name" value="WH-like_DNA-bd_sf"/>
</dbReference>
<dbReference type="SMART" id="SM00347">
    <property type="entry name" value="HTH_MARR"/>
    <property type="match status" value="1"/>
</dbReference>
<dbReference type="EMBL" id="FUZP01000001">
    <property type="protein sequence ID" value="SKC41618.1"/>
    <property type="molecule type" value="Genomic_DNA"/>
</dbReference>
<dbReference type="InterPro" id="IPR036390">
    <property type="entry name" value="WH_DNA-bd_sf"/>
</dbReference>